<dbReference type="PRINTS" id="PR00926">
    <property type="entry name" value="MITOCARRIER"/>
</dbReference>
<evidence type="ECO:0000256" key="5">
    <source>
        <dbReference type="ARBA" id="ARBA00022737"/>
    </source>
</evidence>
<evidence type="ECO:0000256" key="12">
    <source>
        <dbReference type="SAM" id="MobiDB-lite"/>
    </source>
</evidence>
<dbReference type="EMBL" id="KN847525">
    <property type="protein sequence ID" value="KIV89104.1"/>
    <property type="molecule type" value="Genomic_DNA"/>
</dbReference>
<evidence type="ECO:0000256" key="11">
    <source>
        <dbReference type="RuleBase" id="RU000488"/>
    </source>
</evidence>
<evidence type="ECO:0000256" key="3">
    <source>
        <dbReference type="ARBA" id="ARBA00022448"/>
    </source>
</evidence>
<feature type="repeat" description="Solcar" evidence="10">
    <location>
        <begin position="54"/>
        <end position="136"/>
    </location>
</feature>
<comment type="subcellular location">
    <subcellularLocation>
        <location evidence="1">Mitochondrion inner membrane</location>
        <topology evidence="1">Multi-pass membrane protein</topology>
    </subcellularLocation>
</comment>
<dbReference type="GeneID" id="27326553"/>
<name>A0A0D1Z5D3_EXOME</name>
<dbReference type="InterPro" id="IPR023395">
    <property type="entry name" value="MCP_dom_sf"/>
</dbReference>
<keyword evidence="15" id="KW-1185">Reference proteome</keyword>
<dbReference type="STRING" id="212818.A0A0D1Z5D3"/>
<evidence type="ECO:0000256" key="2">
    <source>
        <dbReference type="ARBA" id="ARBA00006375"/>
    </source>
</evidence>
<gene>
    <name evidence="14" type="ORF">PV10_08708</name>
</gene>
<dbReference type="PANTHER" id="PTHR45624">
    <property type="entry name" value="MITOCHONDRIAL BASIC AMINO ACIDS TRANSPORTER-RELATED"/>
    <property type="match status" value="1"/>
</dbReference>
<evidence type="ECO:0000313" key="15">
    <source>
        <dbReference type="Proteomes" id="UP000054302"/>
    </source>
</evidence>
<feature type="transmembrane region" description="Helical" evidence="13">
    <location>
        <begin position="235"/>
        <end position="259"/>
    </location>
</feature>
<keyword evidence="8" id="KW-0496">Mitochondrion</keyword>
<dbReference type="Proteomes" id="UP000054302">
    <property type="component" value="Unassembled WGS sequence"/>
</dbReference>
<sequence>MNHASKESNNRQLDSGHDYTSKIPSKSSQPPIKMASRQTVDTGWGSADTRIYYAKKYRQMLSSAPACALAVVAGAPLENVKVRMQSRYFPNAWQATKHTYRTEGIRGFWAGTLSPLVSITTSRALGFSIYRKAKYSFDRWIEAATGSSPLQHVNKPGTYPNSATLLCFTGAGMVSGGVTAVALTPVELIKNATQSSVLMASSNNPPGTSNPNVKNYGRVSSWGSMKRIIERRGVFGLWTGFRLHLVRDVIGSGIYFGVYETTKQSLNSYYGAEKANTPGAIAVAGAICGIGAWVVTYPLDTMKTRAQNNLVGSTSTPKKPTNPLPQISTPTDSGTLVTNAAKTAVRSSKWKGVEMIILRSSIQNMIQMSFFEQAKVVIDNLSFSDGSKTLPEVEREFGRDSKISKNDKL</sequence>
<dbReference type="SUPFAM" id="SSF103506">
    <property type="entry name" value="Mitochondrial carrier"/>
    <property type="match status" value="1"/>
</dbReference>
<keyword evidence="4 10" id="KW-0812">Transmembrane</keyword>
<comment type="similarity">
    <text evidence="2 11">Belongs to the mitochondrial carrier (TC 2.A.29) family.</text>
</comment>
<accession>A0A0D1Z5D3</accession>
<dbReference type="Gene3D" id="1.50.40.10">
    <property type="entry name" value="Mitochondrial carrier domain"/>
    <property type="match status" value="1"/>
</dbReference>
<evidence type="ECO:0000256" key="1">
    <source>
        <dbReference type="ARBA" id="ARBA00004448"/>
    </source>
</evidence>
<keyword evidence="5" id="KW-0677">Repeat</keyword>
<evidence type="ECO:0000256" key="13">
    <source>
        <dbReference type="SAM" id="Phobius"/>
    </source>
</evidence>
<keyword evidence="9 10" id="KW-0472">Membrane</keyword>
<dbReference type="InterPro" id="IPR050567">
    <property type="entry name" value="Mitochondrial_Carrier"/>
</dbReference>
<dbReference type="GO" id="GO:0005743">
    <property type="term" value="C:mitochondrial inner membrane"/>
    <property type="evidence" value="ECO:0007669"/>
    <property type="project" value="UniProtKB-SubCell"/>
</dbReference>
<dbReference type="Pfam" id="PF00153">
    <property type="entry name" value="Mito_carr"/>
    <property type="match status" value="3"/>
</dbReference>
<feature type="compositionally biased region" description="Low complexity" evidence="12">
    <location>
        <begin position="21"/>
        <end position="33"/>
    </location>
</feature>
<proteinExistence type="inferred from homology"/>
<dbReference type="PROSITE" id="PS50920">
    <property type="entry name" value="SOLCAR"/>
    <property type="match status" value="3"/>
</dbReference>
<dbReference type="AlphaFoldDB" id="A0A0D1Z5D3"/>
<feature type="repeat" description="Solcar" evidence="10">
    <location>
        <begin position="163"/>
        <end position="265"/>
    </location>
</feature>
<dbReference type="OrthoDB" id="2382881at2759"/>
<dbReference type="GO" id="GO:0022857">
    <property type="term" value="F:transmembrane transporter activity"/>
    <property type="evidence" value="ECO:0007669"/>
    <property type="project" value="TreeGrafter"/>
</dbReference>
<organism evidence="14 15">
    <name type="scientific">Exophiala mesophila</name>
    <name type="common">Black yeast-like fungus</name>
    <dbReference type="NCBI Taxonomy" id="212818"/>
    <lineage>
        <taxon>Eukaryota</taxon>
        <taxon>Fungi</taxon>
        <taxon>Dikarya</taxon>
        <taxon>Ascomycota</taxon>
        <taxon>Pezizomycotina</taxon>
        <taxon>Eurotiomycetes</taxon>
        <taxon>Chaetothyriomycetidae</taxon>
        <taxon>Chaetothyriales</taxon>
        <taxon>Herpotrichiellaceae</taxon>
        <taxon>Exophiala</taxon>
    </lineage>
</organism>
<evidence type="ECO:0000256" key="10">
    <source>
        <dbReference type="PROSITE-ProRule" id="PRU00282"/>
    </source>
</evidence>
<dbReference type="RefSeq" id="XP_016220678.1">
    <property type="nucleotide sequence ID" value="XM_016373767.1"/>
</dbReference>
<dbReference type="PANTHER" id="PTHR45624:SF9">
    <property type="entry name" value="CARRIER PROTEIN, PUTATIVE (AFU_ORTHOLOGUE AFUA_4G06390)-RELATED"/>
    <property type="match status" value="1"/>
</dbReference>
<evidence type="ECO:0000256" key="4">
    <source>
        <dbReference type="ARBA" id="ARBA00022692"/>
    </source>
</evidence>
<dbReference type="InterPro" id="IPR018108">
    <property type="entry name" value="MCP_transmembrane"/>
</dbReference>
<feature type="repeat" description="Solcar" evidence="10">
    <location>
        <begin position="276"/>
        <end position="377"/>
    </location>
</feature>
<keyword evidence="6" id="KW-0999">Mitochondrion inner membrane</keyword>
<evidence type="ECO:0000256" key="9">
    <source>
        <dbReference type="ARBA" id="ARBA00023136"/>
    </source>
</evidence>
<keyword evidence="7 13" id="KW-1133">Transmembrane helix</keyword>
<evidence type="ECO:0000256" key="8">
    <source>
        <dbReference type="ARBA" id="ARBA00023128"/>
    </source>
</evidence>
<feature type="region of interest" description="Disordered" evidence="12">
    <location>
        <begin position="310"/>
        <end position="333"/>
    </location>
</feature>
<protein>
    <submittedName>
        <fullName evidence="14">Uncharacterized protein</fullName>
    </submittedName>
</protein>
<reference evidence="14 15" key="1">
    <citation type="submission" date="2015-01" db="EMBL/GenBank/DDBJ databases">
        <title>The Genome Sequence of Exophiala mesophila CBS40295.</title>
        <authorList>
            <consortium name="The Broad Institute Genomics Platform"/>
            <person name="Cuomo C."/>
            <person name="de Hoog S."/>
            <person name="Gorbushina A."/>
            <person name="Stielow B."/>
            <person name="Teixiera M."/>
            <person name="Abouelleil A."/>
            <person name="Chapman S.B."/>
            <person name="Priest M."/>
            <person name="Young S.K."/>
            <person name="Wortman J."/>
            <person name="Nusbaum C."/>
            <person name="Birren B."/>
        </authorList>
    </citation>
    <scope>NUCLEOTIDE SEQUENCE [LARGE SCALE GENOMIC DNA]</scope>
    <source>
        <strain evidence="14 15">CBS 40295</strain>
    </source>
</reference>
<dbReference type="InterPro" id="IPR002067">
    <property type="entry name" value="MCP"/>
</dbReference>
<dbReference type="VEuPathDB" id="FungiDB:PV10_08708"/>
<keyword evidence="3 11" id="KW-0813">Transport</keyword>
<evidence type="ECO:0000313" key="14">
    <source>
        <dbReference type="EMBL" id="KIV89104.1"/>
    </source>
</evidence>
<dbReference type="HOGENOM" id="CLU_015166_4_1_1"/>
<feature type="compositionally biased region" description="Basic and acidic residues" evidence="12">
    <location>
        <begin position="1"/>
        <end position="20"/>
    </location>
</feature>
<evidence type="ECO:0000256" key="7">
    <source>
        <dbReference type="ARBA" id="ARBA00022989"/>
    </source>
</evidence>
<feature type="transmembrane region" description="Helical" evidence="13">
    <location>
        <begin position="279"/>
        <end position="299"/>
    </location>
</feature>
<evidence type="ECO:0000256" key="6">
    <source>
        <dbReference type="ARBA" id="ARBA00022792"/>
    </source>
</evidence>
<feature type="region of interest" description="Disordered" evidence="12">
    <location>
        <begin position="1"/>
        <end position="39"/>
    </location>
</feature>